<geneLocation type="plasmid" evidence="1">
    <name>unnamed 15</name>
</geneLocation>
<evidence type="ECO:0000313" key="1">
    <source>
        <dbReference type="EMBL" id="KPH87378.1"/>
    </source>
</evidence>
<dbReference type="EMBL" id="JUFX02000114">
    <property type="protein sequence ID" value="KPH87378.1"/>
    <property type="molecule type" value="Genomic_DNA"/>
</dbReference>
<sequence length="175" mass="18830">MEGGGWLGDALAVPAGELLPHRLYDLELARDHLQRLGDALPQFAQTIAATARTLCRCGDDDPLARQIGTQGLAPPVAPGCCRADSGIHGVFGRVLGECRLQLFQFEFKLGQQAAPPLRRGAETVLAHPRDKMFEMGNLRFGAGRTGFRDLGTRLGSGKCRAQGDDVVRVSRHEGS</sequence>
<accession>A0A0N1FPR6</accession>
<proteinExistence type="predicted"/>
<keyword evidence="1" id="KW-0614">Plasmid</keyword>
<gene>
    <name evidence="1" type="ORF">GLUCOINTEAF2_0204097</name>
</gene>
<dbReference type="Proteomes" id="UP000031553">
    <property type="component" value="Unassembled WGS sequence"/>
</dbReference>
<protein>
    <submittedName>
        <fullName evidence="1">Uncharacterized protein</fullName>
    </submittedName>
</protein>
<dbReference type="AlphaFoldDB" id="A0A0N1FPR6"/>
<organism evidence="1 2">
    <name type="scientific">Komagataeibacter intermedius AF2</name>
    <dbReference type="NCBI Taxonomy" id="1458464"/>
    <lineage>
        <taxon>Bacteria</taxon>
        <taxon>Pseudomonadati</taxon>
        <taxon>Pseudomonadota</taxon>
        <taxon>Alphaproteobacteria</taxon>
        <taxon>Acetobacterales</taxon>
        <taxon>Acetobacteraceae</taxon>
        <taxon>Komagataeibacter</taxon>
    </lineage>
</organism>
<name>A0A0N1FPR6_9PROT</name>
<evidence type="ECO:0000313" key="2">
    <source>
        <dbReference type="Proteomes" id="UP000031553"/>
    </source>
</evidence>
<comment type="caution">
    <text evidence="1">The sequence shown here is derived from an EMBL/GenBank/DDBJ whole genome shotgun (WGS) entry which is preliminary data.</text>
</comment>
<reference evidence="1 2" key="1">
    <citation type="submission" date="2015-07" db="EMBL/GenBank/DDBJ databases">
        <title>Draft Genome Sequence of Komagataeibacter intermedius Strain AF2, Isolated from Kombucha Tea.</title>
        <authorList>
            <person name="Santos R.A."/>
            <person name="Berretta A.A."/>
            <person name="Barud H.S."/>
            <person name="Ribeiro S.J."/>
            <person name="Gonzalez-Garcia L.N."/>
            <person name="Zucchi T.D."/>
            <person name="Goldman G.H."/>
            <person name="Riano-Pachon D.M."/>
        </authorList>
    </citation>
    <scope>NUCLEOTIDE SEQUENCE [LARGE SCALE GENOMIC DNA]</scope>
    <source>
        <strain evidence="1 2">AF2</strain>
        <plasmid evidence="1">unnamed 15</plasmid>
    </source>
</reference>